<comment type="subcellular location">
    <subcellularLocation>
        <location evidence="6">Cell outer membrane</location>
        <topology evidence="6">Lipid-anchor</topology>
    </subcellularLocation>
</comment>
<dbReference type="SUPFAM" id="SSF48452">
    <property type="entry name" value="TPR-like"/>
    <property type="match status" value="1"/>
</dbReference>
<dbReference type="InterPro" id="IPR039565">
    <property type="entry name" value="BamD-like"/>
</dbReference>
<comment type="similarity">
    <text evidence="6">Belongs to the BamD family.</text>
</comment>
<dbReference type="PROSITE" id="PS51257">
    <property type="entry name" value="PROKAR_LIPOPROTEIN"/>
    <property type="match status" value="1"/>
</dbReference>
<accession>A0A127M840</accession>
<keyword evidence="2 6" id="KW-0472">Membrane</keyword>
<keyword evidence="1 6" id="KW-0732">Signal</keyword>
<dbReference type="RefSeq" id="WP_008251450.1">
    <property type="nucleotide sequence ID" value="NZ_CP014544.1"/>
</dbReference>
<proteinExistence type="inferred from homology"/>
<gene>
    <name evidence="6" type="primary">bamD</name>
    <name evidence="9" type="ORF">AZF00_14150</name>
</gene>
<dbReference type="InterPro" id="IPR017689">
    <property type="entry name" value="BamD"/>
</dbReference>
<evidence type="ECO:0000313" key="9">
    <source>
        <dbReference type="EMBL" id="AMO69375.1"/>
    </source>
</evidence>
<evidence type="ECO:0000256" key="4">
    <source>
        <dbReference type="ARBA" id="ARBA00023237"/>
    </source>
</evidence>
<dbReference type="STRING" id="1470434.AZF00_14150"/>
<evidence type="ECO:0000256" key="3">
    <source>
        <dbReference type="ARBA" id="ARBA00023139"/>
    </source>
</evidence>
<evidence type="ECO:0000256" key="7">
    <source>
        <dbReference type="SAM" id="SignalP"/>
    </source>
</evidence>
<dbReference type="Gene3D" id="1.25.40.10">
    <property type="entry name" value="Tetratricopeptide repeat domain"/>
    <property type="match status" value="1"/>
</dbReference>
<evidence type="ECO:0000259" key="8">
    <source>
        <dbReference type="Pfam" id="PF13525"/>
    </source>
</evidence>
<dbReference type="GO" id="GO:0051205">
    <property type="term" value="P:protein insertion into membrane"/>
    <property type="evidence" value="ECO:0007669"/>
    <property type="project" value="UniProtKB-UniRule"/>
</dbReference>
<keyword evidence="5 6" id="KW-0449">Lipoprotein</keyword>
<comment type="subunit">
    <text evidence="6">Part of the Bam complex.</text>
</comment>
<evidence type="ECO:0000256" key="2">
    <source>
        <dbReference type="ARBA" id="ARBA00023136"/>
    </source>
</evidence>
<dbReference type="HAMAP" id="MF_00922">
    <property type="entry name" value="OM_assembly_BamD"/>
    <property type="match status" value="1"/>
</dbReference>
<evidence type="ECO:0000256" key="6">
    <source>
        <dbReference type="HAMAP-Rule" id="MF_00922"/>
    </source>
</evidence>
<dbReference type="CDD" id="cd15830">
    <property type="entry name" value="BamD"/>
    <property type="match status" value="1"/>
</dbReference>
<dbReference type="NCBIfam" id="TIGR03302">
    <property type="entry name" value="OM_YfiO"/>
    <property type="match status" value="1"/>
</dbReference>
<evidence type="ECO:0000313" key="10">
    <source>
        <dbReference type="Proteomes" id="UP000074119"/>
    </source>
</evidence>
<dbReference type="GO" id="GO:1990063">
    <property type="term" value="C:Bam protein complex"/>
    <property type="evidence" value="ECO:0007669"/>
    <property type="project" value="TreeGrafter"/>
</dbReference>
<feature type="signal peptide" evidence="7">
    <location>
        <begin position="1"/>
        <end position="18"/>
    </location>
</feature>
<dbReference type="AlphaFoldDB" id="A0A127M840"/>
<dbReference type="FunFam" id="1.25.40.10:FF:000419">
    <property type="entry name" value="Outer membrane protein assembly factor BamD"/>
    <property type="match status" value="1"/>
</dbReference>
<dbReference type="PANTHER" id="PTHR37423">
    <property type="entry name" value="SOLUBLE LYTIC MUREIN TRANSGLYCOSYLASE-RELATED"/>
    <property type="match status" value="1"/>
</dbReference>
<sequence>MKAVVKVFALLFISILVAGCASGPDRPEMSEREIYEAAQGYLKSKNFSLAVDNLQLLESRYPFGPYAEQAQLEIIYAYYRGGDNEAAVAAADRFVRLHPQHPKVDYAYYMRGLANYTEGEGFLERFIPTDMTQRDPGSTIQSFDDFRQLLQRFPDSEYAPDAKARMVQLRNRLARYEINVANYYFKRKAYLAAANRGRYVIENLPQTPAIPDALAVMVQAYLLLEMNDLADQSLMVLRKNYPNHPSLDKNGNFVSQVGKDQEGSLLNKATLGLLDRYEPPKFDNREETD</sequence>
<dbReference type="PANTHER" id="PTHR37423:SF1">
    <property type="entry name" value="OUTER MEMBRANE PROTEIN ASSEMBLY FACTOR BAMD"/>
    <property type="match status" value="1"/>
</dbReference>
<organism evidence="9 10">
    <name type="scientific">Zhongshania aliphaticivorans</name>
    <dbReference type="NCBI Taxonomy" id="1470434"/>
    <lineage>
        <taxon>Bacteria</taxon>
        <taxon>Pseudomonadati</taxon>
        <taxon>Pseudomonadota</taxon>
        <taxon>Gammaproteobacteria</taxon>
        <taxon>Cellvibrionales</taxon>
        <taxon>Spongiibacteraceae</taxon>
        <taxon>Zhongshania</taxon>
    </lineage>
</organism>
<feature type="domain" description="Outer membrane lipoprotein BamD-like" evidence="8">
    <location>
        <begin position="28"/>
        <end position="233"/>
    </location>
</feature>
<protein>
    <recommendedName>
        <fullName evidence="6">Outer membrane protein assembly factor BamD</fullName>
    </recommendedName>
</protein>
<comment type="function">
    <text evidence="6">Part of the outer membrane protein assembly complex, which is involved in assembly and insertion of beta-barrel proteins into the outer membrane.</text>
</comment>
<dbReference type="KEGG" id="zal:AZF00_14150"/>
<dbReference type="Proteomes" id="UP000074119">
    <property type="component" value="Chromosome"/>
</dbReference>
<feature type="chain" id="PRO_5008999202" description="Outer membrane protein assembly factor BamD" evidence="7">
    <location>
        <begin position="19"/>
        <end position="289"/>
    </location>
</feature>
<dbReference type="Pfam" id="PF13525">
    <property type="entry name" value="YfiO"/>
    <property type="match status" value="1"/>
</dbReference>
<name>A0A127M840_9GAMM</name>
<dbReference type="GO" id="GO:0043165">
    <property type="term" value="P:Gram-negative-bacterium-type cell outer membrane assembly"/>
    <property type="evidence" value="ECO:0007669"/>
    <property type="project" value="UniProtKB-UniRule"/>
</dbReference>
<keyword evidence="3 6" id="KW-0564">Palmitate</keyword>
<evidence type="ECO:0000256" key="1">
    <source>
        <dbReference type="ARBA" id="ARBA00022729"/>
    </source>
</evidence>
<evidence type="ECO:0000256" key="5">
    <source>
        <dbReference type="ARBA" id="ARBA00023288"/>
    </source>
</evidence>
<reference evidence="9 10" key="1">
    <citation type="submission" date="2015-12" db="EMBL/GenBank/DDBJ databases">
        <authorList>
            <person name="Shamseldin A."/>
            <person name="Moawad H."/>
            <person name="Abd El-Rahim W.M."/>
            <person name="Sadowsky M.J."/>
        </authorList>
    </citation>
    <scope>NUCLEOTIDE SEQUENCE [LARGE SCALE GENOMIC DNA]</scope>
    <source>
        <strain evidence="9 10">SM2</strain>
    </source>
</reference>
<dbReference type="EMBL" id="CP014544">
    <property type="protein sequence ID" value="AMO69375.1"/>
    <property type="molecule type" value="Genomic_DNA"/>
</dbReference>
<dbReference type="InterPro" id="IPR011990">
    <property type="entry name" value="TPR-like_helical_dom_sf"/>
</dbReference>
<keyword evidence="4 6" id="KW-0998">Cell outer membrane</keyword>